<dbReference type="PANTHER" id="PTHR23045:SF20">
    <property type="entry name" value="LEUCINE-RICH REPEAT-CONTAINING PROTEIN 37 N-TERMINAL DOMAIN-CONTAINING PROTEIN"/>
    <property type="match status" value="1"/>
</dbReference>
<dbReference type="Pfam" id="PF14914">
    <property type="entry name" value="LRRC37AB_C"/>
    <property type="match status" value="1"/>
</dbReference>
<feature type="compositionally biased region" description="Acidic residues" evidence="1">
    <location>
        <begin position="544"/>
        <end position="553"/>
    </location>
</feature>
<feature type="compositionally biased region" description="Basic and acidic residues" evidence="1">
    <location>
        <begin position="525"/>
        <end position="536"/>
    </location>
</feature>
<dbReference type="AlphaFoldDB" id="A0A672V352"/>
<dbReference type="InterPro" id="IPR029423">
    <property type="entry name" value="LRRC37AB_C"/>
</dbReference>
<evidence type="ECO:0000256" key="1">
    <source>
        <dbReference type="SAM" id="MobiDB-lite"/>
    </source>
</evidence>
<dbReference type="GeneTree" id="ENSGT00960000191738"/>
<protein>
    <recommendedName>
        <fullName evidence="2">LRRC37A/B like protein 1 C-terminal domain-containing protein</fullName>
    </recommendedName>
</protein>
<feature type="compositionally biased region" description="Acidic residues" evidence="1">
    <location>
        <begin position="234"/>
        <end position="243"/>
    </location>
</feature>
<dbReference type="PANTHER" id="PTHR23045">
    <property type="entry name" value="LEUCINE-RICH REPEAT-CONTAINING PROTEIN 37A"/>
    <property type="match status" value="1"/>
</dbReference>
<dbReference type="OMA" id="WFFQKLL"/>
<sequence>MCSWCVTAPLAETPGYLMGPVAPRKGNSHSVLKLQTKEPLLREQRTITLAVVLSLSSPDALAPSPQQLSRQEGNTAKELMLMLQNIQHTGWSSSIDTRRFYFLAEGLVAQLKNKLHKAMSTLTVKSPSTARPLQRDEGQEVPAGEGGRGTGWEQREHLLDLTQAESTLWEAARRMNLSNILPVSGHQRAPTPLAAQPPPRYPTEAPHLARSGGSQDHSNAMEQTNAADWMKDEDSAEDEEEAESPTQDSAGTNEEQEQQDSDETVGSEGAEEEPAAAESRAEQRLSSIQHFFYTLLADNSPPAASSAPEDTAAAEHSSGGGQPLTARASSTTRGQDKEQEPPVPTAPGSSSAPGGAATRGAAFDTLLSRHLHSLVPDRALRRFMAHVARALRGDCGLPQLQPACAKMVSRTGLLLKLLSERQHDPEPSDLLEQCVREEDAGTSTPRAQVQAREMDSESAETEMAKHTSGQRLLLALSLSSLITFTLLVLCCSKVCTKKRAEDSQGSSDSRLKRCFQNLQPKCWSRNKDKDKDKDEEAALAQPDAGEEPDLDEVVVDRTDPRSRSSSPSADATSEDEPLSLAPQAP</sequence>
<name>A0A672V352_STRHB</name>
<reference evidence="3" key="1">
    <citation type="submission" date="2025-08" db="UniProtKB">
        <authorList>
            <consortium name="Ensembl"/>
        </authorList>
    </citation>
    <scope>IDENTIFICATION</scope>
</reference>
<feature type="compositionally biased region" description="Acidic residues" evidence="1">
    <location>
        <begin position="254"/>
        <end position="275"/>
    </location>
</feature>
<feature type="compositionally biased region" description="Polar residues" evidence="1">
    <location>
        <begin position="212"/>
        <end position="226"/>
    </location>
</feature>
<feature type="region of interest" description="Disordered" evidence="1">
    <location>
        <begin position="299"/>
        <end position="357"/>
    </location>
</feature>
<feature type="compositionally biased region" description="Low complexity" evidence="1">
    <location>
        <begin position="346"/>
        <end position="357"/>
    </location>
</feature>
<proteinExistence type="predicted"/>
<evidence type="ECO:0000259" key="2">
    <source>
        <dbReference type="Pfam" id="PF14914"/>
    </source>
</evidence>
<feature type="region of interest" description="Disordered" evidence="1">
    <location>
        <begin position="182"/>
        <end position="283"/>
    </location>
</feature>
<dbReference type="InterPro" id="IPR015753">
    <property type="entry name" value="LRRC37"/>
</dbReference>
<gene>
    <name evidence="3" type="primary">LOC115603102</name>
</gene>
<dbReference type="Ensembl" id="ENSSHBT00005025933.1">
    <property type="protein sequence ID" value="ENSSHBP00005021748.1"/>
    <property type="gene ID" value="ENSSHBG00005018412.1"/>
</dbReference>
<feature type="domain" description="LRRC37A/B like protein 1 C-terminal" evidence="2">
    <location>
        <begin position="360"/>
        <end position="501"/>
    </location>
</feature>
<organism evidence="3 4">
    <name type="scientific">Strigops habroptila</name>
    <name type="common">Kakapo</name>
    <dbReference type="NCBI Taxonomy" id="2489341"/>
    <lineage>
        <taxon>Eukaryota</taxon>
        <taxon>Metazoa</taxon>
        <taxon>Chordata</taxon>
        <taxon>Craniata</taxon>
        <taxon>Vertebrata</taxon>
        <taxon>Euteleostomi</taxon>
        <taxon>Archelosauria</taxon>
        <taxon>Archosauria</taxon>
        <taxon>Dinosauria</taxon>
        <taxon>Saurischia</taxon>
        <taxon>Theropoda</taxon>
        <taxon>Coelurosauria</taxon>
        <taxon>Aves</taxon>
        <taxon>Neognathae</taxon>
        <taxon>Neoaves</taxon>
        <taxon>Telluraves</taxon>
        <taxon>Australaves</taxon>
        <taxon>Psittaciformes</taxon>
        <taxon>Psittacidae</taxon>
        <taxon>Strigops</taxon>
    </lineage>
</organism>
<keyword evidence="4" id="KW-1185">Reference proteome</keyword>
<dbReference type="Proteomes" id="UP000472266">
    <property type="component" value="Unplaced"/>
</dbReference>
<evidence type="ECO:0000313" key="4">
    <source>
        <dbReference type="Proteomes" id="UP000472266"/>
    </source>
</evidence>
<dbReference type="InParanoid" id="A0A672V352"/>
<feature type="region of interest" description="Disordered" evidence="1">
    <location>
        <begin position="525"/>
        <end position="585"/>
    </location>
</feature>
<feature type="region of interest" description="Disordered" evidence="1">
    <location>
        <begin position="125"/>
        <end position="152"/>
    </location>
</feature>
<feature type="compositionally biased region" description="Low complexity" evidence="1">
    <location>
        <begin position="299"/>
        <end position="315"/>
    </location>
</feature>
<accession>A0A672V352</accession>
<evidence type="ECO:0000313" key="3">
    <source>
        <dbReference type="Ensembl" id="ENSSHBP00005021748.1"/>
    </source>
</evidence>
<reference evidence="3" key="2">
    <citation type="submission" date="2025-09" db="UniProtKB">
        <authorList>
            <consortium name="Ensembl"/>
        </authorList>
    </citation>
    <scope>IDENTIFICATION</scope>
</reference>